<organism evidence="1 2">
    <name type="scientific">Marivirga salinarum</name>
    <dbReference type="NCBI Taxonomy" id="3059078"/>
    <lineage>
        <taxon>Bacteria</taxon>
        <taxon>Pseudomonadati</taxon>
        <taxon>Bacteroidota</taxon>
        <taxon>Cytophagia</taxon>
        <taxon>Cytophagales</taxon>
        <taxon>Marivirgaceae</taxon>
        <taxon>Marivirga</taxon>
    </lineage>
</organism>
<dbReference type="Proteomes" id="UP001230496">
    <property type="component" value="Chromosome"/>
</dbReference>
<name>A0AA51R8Z5_9BACT</name>
<gene>
    <name evidence="1" type="ORF">QYS49_39435</name>
</gene>
<evidence type="ECO:0000313" key="2">
    <source>
        <dbReference type="Proteomes" id="UP001230496"/>
    </source>
</evidence>
<reference evidence="1 2" key="1">
    <citation type="submission" date="2023-08" db="EMBL/GenBank/DDBJ databases">
        <title>Comparative genomics and taxonomic characterization of three novel marine species of genus Marivirga.</title>
        <authorList>
            <person name="Muhammad N."/>
            <person name="Kim S.-G."/>
        </authorList>
    </citation>
    <scope>NUCLEOTIDE SEQUENCE [LARGE SCALE GENOMIC DNA]</scope>
    <source>
        <strain evidence="1 2">BDSF4-3</strain>
    </source>
</reference>
<sequence>MKSRIIFLFFILFIYSCSPGPKSFTNYDESAELRNRLAYINSLPSTLKRDSIFEALEKAEKSIPEDICSEGLIIKSYDLQGYLDYLEVKIHLTVDSSRYLKMKQNNELITTSNDLTFIHRDSKRVVRFMPEIKEKRVEPYGYLSLNHKKFERKFEGNYVSSEDYSELSKDDYKYVLFSIHKLEDHDDKMALRKDEIITGWFARRGFYIYDRVNDEYFNLFYDLKDLYQTCES</sequence>
<dbReference type="KEGG" id="msaa:QYS49_39435"/>
<dbReference type="EMBL" id="CP129971">
    <property type="protein sequence ID" value="WMN11732.1"/>
    <property type="molecule type" value="Genomic_DNA"/>
</dbReference>
<protein>
    <recommendedName>
        <fullName evidence="3">Lipoprotein</fullName>
    </recommendedName>
</protein>
<proteinExistence type="predicted"/>
<accession>A0AA51R8Z5</accession>
<dbReference type="AlphaFoldDB" id="A0AA51R8Z5"/>
<evidence type="ECO:0000313" key="1">
    <source>
        <dbReference type="EMBL" id="WMN11732.1"/>
    </source>
</evidence>
<evidence type="ECO:0008006" key="3">
    <source>
        <dbReference type="Google" id="ProtNLM"/>
    </source>
</evidence>
<keyword evidence="2" id="KW-1185">Reference proteome</keyword>
<dbReference type="PROSITE" id="PS51257">
    <property type="entry name" value="PROKAR_LIPOPROTEIN"/>
    <property type="match status" value="1"/>
</dbReference>
<dbReference type="RefSeq" id="WP_308349390.1">
    <property type="nucleotide sequence ID" value="NZ_CP129971.1"/>
</dbReference>